<evidence type="ECO:0000256" key="1">
    <source>
        <dbReference type="SAM" id="MobiDB-lite"/>
    </source>
</evidence>
<proteinExistence type="predicted"/>
<feature type="region of interest" description="Disordered" evidence="1">
    <location>
        <begin position="22"/>
        <end position="42"/>
    </location>
</feature>
<name>A0A0R3UD93_MESCO</name>
<accession>A0A0R3UD93</accession>
<dbReference type="EMBL" id="UXSR01002605">
    <property type="protein sequence ID" value="VDD78889.1"/>
    <property type="molecule type" value="Genomic_DNA"/>
</dbReference>
<dbReference type="AlphaFoldDB" id="A0A0R3UD93"/>
<gene>
    <name evidence="2" type="ORF">MCOS_LOCUS4892</name>
</gene>
<dbReference type="Proteomes" id="UP000267029">
    <property type="component" value="Unassembled WGS sequence"/>
</dbReference>
<dbReference type="WBParaSite" id="MCU_014091-RA">
    <property type="protein sequence ID" value="MCU_014091-RA"/>
    <property type="gene ID" value="MCU_014091"/>
</dbReference>
<reference evidence="4" key="2">
    <citation type="submission" date="2019-11" db="UniProtKB">
        <authorList>
            <consortium name="WormBaseParasite"/>
        </authorList>
    </citation>
    <scope>IDENTIFICATION</scope>
</reference>
<evidence type="ECO:0000313" key="2">
    <source>
        <dbReference type="EMBL" id="VDD78889.1"/>
    </source>
</evidence>
<reference evidence="2 3" key="1">
    <citation type="submission" date="2018-10" db="EMBL/GenBank/DDBJ databases">
        <authorList>
            <consortium name="Pathogen Informatics"/>
        </authorList>
    </citation>
    <scope>NUCLEOTIDE SEQUENCE [LARGE SCALE GENOMIC DNA]</scope>
</reference>
<organism evidence="4">
    <name type="scientific">Mesocestoides corti</name>
    <name type="common">Flatworm</name>
    <dbReference type="NCBI Taxonomy" id="53468"/>
    <lineage>
        <taxon>Eukaryota</taxon>
        <taxon>Metazoa</taxon>
        <taxon>Spiralia</taxon>
        <taxon>Lophotrochozoa</taxon>
        <taxon>Platyhelminthes</taxon>
        <taxon>Cestoda</taxon>
        <taxon>Eucestoda</taxon>
        <taxon>Cyclophyllidea</taxon>
        <taxon>Mesocestoididae</taxon>
        <taxon>Mesocestoides</taxon>
    </lineage>
</organism>
<keyword evidence="3" id="KW-1185">Reference proteome</keyword>
<evidence type="ECO:0000313" key="3">
    <source>
        <dbReference type="Proteomes" id="UP000267029"/>
    </source>
</evidence>
<feature type="compositionally biased region" description="Polar residues" evidence="1">
    <location>
        <begin position="22"/>
        <end position="37"/>
    </location>
</feature>
<sequence length="133" mass="14710">MPTTTNPFMHLSAWSHSLTQRSTNTSSVHAKQSQQQNHFRRRRPNKAFFPSLEIFDRWHMRGCTTLKCPTTATQLSNRSAFNSFAAIVFTPNHSAIHGNGRGSTTSCTLKACLRGLVAATSARTCLTTGLTKL</sequence>
<protein>
    <submittedName>
        <fullName evidence="4">Secreted protein</fullName>
    </submittedName>
</protein>
<evidence type="ECO:0000313" key="4">
    <source>
        <dbReference type="WBParaSite" id="MCU_014091-RA"/>
    </source>
</evidence>